<name>A0A1I3Y8W7_9PROT</name>
<dbReference type="RefSeq" id="WP_090697049.1">
    <property type="nucleotide sequence ID" value="NZ_FOSP01000003.1"/>
</dbReference>
<dbReference type="Gene3D" id="3.40.50.12780">
    <property type="entry name" value="N-terminal domain of ligase-like"/>
    <property type="match status" value="1"/>
</dbReference>
<gene>
    <name evidence="1" type="ORF">SAMN05216302_100386</name>
</gene>
<dbReference type="PANTHER" id="PTHR36932">
    <property type="entry name" value="CAPSULAR POLYSACCHARIDE BIOSYNTHESIS PROTEIN"/>
    <property type="match status" value="1"/>
</dbReference>
<proteinExistence type="predicted"/>
<dbReference type="GO" id="GO:0016874">
    <property type="term" value="F:ligase activity"/>
    <property type="evidence" value="ECO:0007669"/>
    <property type="project" value="UniProtKB-KW"/>
</dbReference>
<reference evidence="2" key="1">
    <citation type="submission" date="2016-10" db="EMBL/GenBank/DDBJ databases">
        <authorList>
            <person name="Varghese N."/>
            <person name="Submissions S."/>
        </authorList>
    </citation>
    <scope>NUCLEOTIDE SEQUENCE [LARGE SCALE GENOMIC DNA]</scope>
    <source>
        <strain evidence="2">Nm69</strain>
    </source>
</reference>
<dbReference type="OrthoDB" id="580775at2"/>
<dbReference type="Proteomes" id="UP000199533">
    <property type="component" value="Unassembled WGS sequence"/>
</dbReference>
<dbReference type="InterPro" id="IPR053158">
    <property type="entry name" value="CapK_Type1_Caps_Biosynth"/>
</dbReference>
<dbReference type="PANTHER" id="PTHR36932:SF1">
    <property type="entry name" value="CAPSULAR POLYSACCHARIDE BIOSYNTHESIS PROTEIN"/>
    <property type="match status" value="1"/>
</dbReference>
<dbReference type="STRING" id="52441.SAMN05216302_100386"/>
<dbReference type="InterPro" id="IPR042099">
    <property type="entry name" value="ANL_N_sf"/>
</dbReference>
<sequence>MNKPPVTSKNIKITKSLYTAWISGFFFPLHEKLKKHTSVIMRRQLEESQWWDNARLQDLQLTKLRDFLIHVQTHVLYYRHLFLEIGFDPANVHSLADLTRLPFLTKSVIRRNIGGLKSDSARYLTRYNTGGSSGEPLVFFIGKGRTSHDIAAKWRATRWWGVDIGDPEIVIWGSPIELGAQDRLRNLRDRMMRTKLLPAFEMSEQKIDGFLAEIRAKRPRMLFGYPSALSHIARYAKTHGIRMDDLGIQAAFVTSERLYDDQRQQISTVFNCPVANGYGGRDAGFIAHECPEGGMHISAEDIIVEIIDAQDNPLPPGESGEIVVTNLATHDFPFIRYKTGDMGILHDKPCACGRGLPLIREIQGRSTDFVVAHDGTVMHGLALIYILRDLPQIEAFKIIQESLNETHIYLVTKTTLDQQVRLQIERAFKARLGHAVTIVIKQVAHIPAEKSGKFRYVVSKVADR</sequence>
<dbReference type="SUPFAM" id="SSF56801">
    <property type="entry name" value="Acetyl-CoA synthetase-like"/>
    <property type="match status" value="1"/>
</dbReference>
<dbReference type="AlphaFoldDB" id="A0A1I3Y8W7"/>
<accession>A0A1I3Y8W7</accession>
<organism evidence="1 2">
    <name type="scientific">Nitrosomonas aestuarii</name>
    <dbReference type="NCBI Taxonomy" id="52441"/>
    <lineage>
        <taxon>Bacteria</taxon>
        <taxon>Pseudomonadati</taxon>
        <taxon>Pseudomonadota</taxon>
        <taxon>Betaproteobacteria</taxon>
        <taxon>Nitrosomonadales</taxon>
        <taxon>Nitrosomonadaceae</taxon>
        <taxon>Nitrosomonas</taxon>
    </lineage>
</organism>
<dbReference type="EMBL" id="FOSP01000003">
    <property type="protein sequence ID" value="SFK28298.1"/>
    <property type="molecule type" value="Genomic_DNA"/>
</dbReference>
<evidence type="ECO:0000313" key="2">
    <source>
        <dbReference type="Proteomes" id="UP000199533"/>
    </source>
</evidence>
<keyword evidence="2" id="KW-1185">Reference proteome</keyword>
<evidence type="ECO:0000313" key="1">
    <source>
        <dbReference type="EMBL" id="SFK28298.1"/>
    </source>
</evidence>
<protein>
    <submittedName>
        <fullName evidence="1">Phenylacetate-CoA ligase</fullName>
    </submittedName>
</protein>
<keyword evidence="1" id="KW-0436">Ligase</keyword>